<accession>A0A0A1XHE4</accession>
<dbReference type="PANTHER" id="PTHR21115:SF0">
    <property type="entry name" value="GH06117P-RELATED"/>
    <property type="match status" value="1"/>
</dbReference>
<organism evidence="3">
    <name type="scientific">Zeugodacus cucurbitae</name>
    <name type="common">Melon fruit fly</name>
    <name type="synonym">Bactrocera cucurbitae</name>
    <dbReference type="NCBI Taxonomy" id="28588"/>
    <lineage>
        <taxon>Eukaryota</taxon>
        <taxon>Metazoa</taxon>
        <taxon>Ecdysozoa</taxon>
        <taxon>Arthropoda</taxon>
        <taxon>Hexapoda</taxon>
        <taxon>Insecta</taxon>
        <taxon>Pterygota</taxon>
        <taxon>Neoptera</taxon>
        <taxon>Endopterygota</taxon>
        <taxon>Diptera</taxon>
        <taxon>Brachycera</taxon>
        <taxon>Muscomorpha</taxon>
        <taxon>Tephritoidea</taxon>
        <taxon>Tephritidae</taxon>
        <taxon>Zeugodacus</taxon>
        <taxon>Zeugodacus</taxon>
    </lineage>
</organism>
<dbReference type="PANTHER" id="PTHR21115">
    <property type="entry name" value="GH06117P-RELATED"/>
    <property type="match status" value="1"/>
</dbReference>
<dbReference type="AlphaFoldDB" id="A0A0A1XHE4"/>
<dbReference type="Pfam" id="PF16013">
    <property type="entry name" value="DUF4781"/>
    <property type="match status" value="5"/>
</dbReference>
<sequence length="1119" mass="124578">MSAKNVADTQQEFANKNVRRAHLPVATILILVVGEDTTDILNCEDFASTQIISKLKKNADGDSRAFIDENGSVYADWETYKETNKLRRGIMVAPQNGYYAFDNDGKVKLEFNKTPAACINNNNEAPTIREVQQDFAMDEQSNISANTIYVLVTDSSNLEEAENAREFSYHIVIRSDGNRTFVDEDGNIYKNWELYKSENNLVDGILVAPKNGRYTLDANGQVELEAWQTTAAKNKTKRNTIHEYHLDMALQNIASDDYSANCSIYVLVTKQSNMVDALNSQEFTIHNVLRIARAITNSYVFIDDDENEYLSWDLYIKENTLPEGIMVAPINGIYTLNESGNVDLEVCLTPACLPKATQASNELTIRSQQQHYATITKYLKTDTSILHVLVTSHEHENALEAKVFQDFVVIRKAYQVESTTNAFYEDENGNKYPSWECYLKDNELPAGIMVVPYNGEYTLDGNGNVILHIQPTPKTVKKMRTVLEVQQDFANNSGFNREIIWDLLSEKQSQMLKDKLKHLIPDQEKGNKKIEEMRKMLFDSVWAQRKYTNRNSLSAIIYVFVVDCDKEEDAVNAKEFSCHPVFRTRKCTTAADSSNCCMIFIDEVGRVYQNWQAYVSNNELPSGLLIAPLKGIYTTDYDGRVQLEVHTTPNGSAARKALGYTDTATAVAGFGAAAIPIAAMMVTVAPAVIVGAGAVCAATAAYSTVRSVCNLVDRKKHEQPIGLDNSQARNAWIGVGAGVVGVGASGATKVMTTAAAAGQEISLVTELLVNGLNISSIVLSGTGVASGILDLILKYRDDEEVTSMELVQLAASLVLFTHSVSNFRMASTLVNDTHNTTIQDYRKSLSNRQRKMFDKMSKETIRTKGSQQGKVDIIRGANDMPTKQYLNDLYKINKKLNQAKVRPSFGAAGEGVVLNNEVPVNTNELRNNLQHNRGPNVLNSVKQPIPTTQTDTNAVNNSRLLFSNNNINGASAQPSAFAIRMGSILLPNNVLLSLAAYGTRLFEMIANPDSFDDIITTMADAFSQETFDFLMKVAQEFVETLLDDIRERIKVFISAENILYRIFVYVEDTYISQSFVFLYSKKDNILNALRNYFNSLNPNSNLEPQKCEICGGSFTICEL</sequence>
<feature type="domain" description="DUF4781" evidence="2">
    <location>
        <begin position="298"/>
        <end position="355"/>
    </location>
</feature>
<dbReference type="InterPro" id="IPR031962">
    <property type="entry name" value="DUF4781"/>
</dbReference>
<evidence type="ECO:0000256" key="1">
    <source>
        <dbReference type="SAM" id="MobiDB-lite"/>
    </source>
</evidence>
<proteinExistence type="predicted"/>
<feature type="domain" description="DUF4781" evidence="2">
    <location>
        <begin position="56"/>
        <end position="121"/>
    </location>
</feature>
<name>A0A0A1XHE4_ZEUCU</name>
<feature type="region of interest" description="Disordered" evidence="1">
    <location>
        <begin position="930"/>
        <end position="952"/>
    </location>
</feature>
<dbReference type="EMBL" id="GBXI01003967">
    <property type="protein sequence ID" value="JAD10325.1"/>
    <property type="molecule type" value="Transcribed_RNA"/>
</dbReference>
<protein>
    <submittedName>
        <fullName evidence="3">Methylglyoxal synthase</fullName>
    </submittedName>
</protein>
<evidence type="ECO:0000313" key="3">
    <source>
        <dbReference type="EMBL" id="JAD10325.1"/>
    </source>
</evidence>
<reference evidence="3" key="2">
    <citation type="journal article" date="2015" name="Gigascience">
        <title>Reconstructing a comprehensive transcriptome assembly of a white-pupal translocated strain of the pest fruit fly Bactrocera cucurbitae.</title>
        <authorList>
            <person name="Sim S.B."/>
            <person name="Calla B."/>
            <person name="Hall B."/>
            <person name="DeRego T."/>
            <person name="Geib S.M."/>
        </authorList>
    </citation>
    <scope>NUCLEOTIDE SEQUENCE</scope>
</reference>
<feature type="domain" description="DUF4781" evidence="2">
    <location>
        <begin position="177"/>
        <end position="238"/>
    </location>
</feature>
<feature type="domain" description="DUF4781" evidence="2">
    <location>
        <begin position="579"/>
        <end position="875"/>
    </location>
</feature>
<reference evidence="3" key="1">
    <citation type="submission" date="2014-11" db="EMBL/GenBank/DDBJ databases">
        <authorList>
            <person name="Geib S."/>
        </authorList>
    </citation>
    <scope>NUCLEOTIDE SEQUENCE</scope>
</reference>
<feature type="domain" description="DUF4781" evidence="2">
    <location>
        <begin position="417"/>
        <end position="480"/>
    </location>
</feature>
<gene>
    <name evidence="3" type="primary">mgsA</name>
    <name evidence="3" type="ORF">g.35392</name>
</gene>
<evidence type="ECO:0000259" key="2">
    <source>
        <dbReference type="Pfam" id="PF16013"/>
    </source>
</evidence>